<name>A0AAV7KRG1_PLEWA</name>
<reference evidence="1" key="1">
    <citation type="journal article" date="2022" name="bioRxiv">
        <title>Sequencing and chromosome-scale assembly of the giantPleurodeles waltlgenome.</title>
        <authorList>
            <person name="Brown T."/>
            <person name="Elewa A."/>
            <person name="Iarovenko S."/>
            <person name="Subramanian E."/>
            <person name="Araus A.J."/>
            <person name="Petzold A."/>
            <person name="Susuki M."/>
            <person name="Suzuki K.-i.T."/>
            <person name="Hayashi T."/>
            <person name="Toyoda A."/>
            <person name="Oliveira C."/>
            <person name="Osipova E."/>
            <person name="Leigh N.D."/>
            <person name="Simon A."/>
            <person name="Yun M.H."/>
        </authorList>
    </citation>
    <scope>NUCLEOTIDE SEQUENCE</scope>
    <source>
        <strain evidence="1">20211129_DDA</strain>
        <tissue evidence="1">Liver</tissue>
    </source>
</reference>
<evidence type="ECO:0000313" key="1">
    <source>
        <dbReference type="EMBL" id="KAJ1080494.1"/>
    </source>
</evidence>
<sequence length="67" mass="6923">MRRAENPQPSGGRGERAGYACGSALGEDSLLSTCPVALRDGGEALVGKDAFLCCLPAVEWLRSGALD</sequence>
<protein>
    <submittedName>
        <fullName evidence="1">Uncharacterized protein</fullName>
    </submittedName>
</protein>
<dbReference type="EMBL" id="JANPWB010000016">
    <property type="protein sequence ID" value="KAJ1080494.1"/>
    <property type="molecule type" value="Genomic_DNA"/>
</dbReference>
<evidence type="ECO:0000313" key="2">
    <source>
        <dbReference type="Proteomes" id="UP001066276"/>
    </source>
</evidence>
<accession>A0AAV7KRG1</accession>
<dbReference type="AlphaFoldDB" id="A0AAV7KRG1"/>
<keyword evidence="2" id="KW-1185">Reference proteome</keyword>
<gene>
    <name evidence="1" type="ORF">NDU88_000693</name>
</gene>
<organism evidence="1 2">
    <name type="scientific">Pleurodeles waltl</name>
    <name type="common">Iberian ribbed newt</name>
    <dbReference type="NCBI Taxonomy" id="8319"/>
    <lineage>
        <taxon>Eukaryota</taxon>
        <taxon>Metazoa</taxon>
        <taxon>Chordata</taxon>
        <taxon>Craniata</taxon>
        <taxon>Vertebrata</taxon>
        <taxon>Euteleostomi</taxon>
        <taxon>Amphibia</taxon>
        <taxon>Batrachia</taxon>
        <taxon>Caudata</taxon>
        <taxon>Salamandroidea</taxon>
        <taxon>Salamandridae</taxon>
        <taxon>Pleurodelinae</taxon>
        <taxon>Pleurodeles</taxon>
    </lineage>
</organism>
<proteinExistence type="predicted"/>
<comment type="caution">
    <text evidence="1">The sequence shown here is derived from an EMBL/GenBank/DDBJ whole genome shotgun (WGS) entry which is preliminary data.</text>
</comment>
<dbReference type="Proteomes" id="UP001066276">
    <property type="component" value="Chromosome 12"/>
</dbReference>